<evidence type="ECO:0000313" key="1">
    <source>
        <dbReference type="EMBL" id="KAK6121560.1"/>
    </source>
</evidence>
<dbReference type="PANTHER" id="PTHR33116">
    <property type="entry name" value="REVERSE TRANSCRIPTASE ZINC-BINDING DOMAIN-CONTAINING PROTEIN-RELATED-RELATED"/>
    <property type="match status" value="1"/>
</dbReference>
<name>A0ABR0UHY3_REHGL</name>
<accession>A0ABR0UHY3</accession>
<evidence type="ECO:0000313" key="2">
    <source>
        <dbReference type="Proteomes" id="UP001318860"/>
    </source>
</evidence>
<proteinExistence type="predicted"/>
<reference evidence="1 2" key="1">
    <citation type="journal article" date="2021" name="Comput. Struct. Biotechnol. J.">
        <title>De novo genome assembly of the potent medicinal plant Rehmannia glutinosa using nanopore technology.</title>
        <authorList>
            <person name="Ma L."/>
            <person name="Dong C."/>
            <person name="Song C."/>
            <person name="Wang X."/>
            <person name="Zheng X."/>
            <person name="Niu Y."/>
            <person name="Chen S."/>
            <person name="Feng W."/>
        </authorList>
    </citation>
    <scope>NUCLEOTIDE SEQUENCE [LARGE SCALE GENOMIC DNA]</scope>
    <source>
        <strain evidence="1">DH-2019</strain>
    </source>
</reference>
<gene>
    <name evidence="1" type="ORF">DH2020_044698</name>
</gene>
<dbReference type="PANTHER" id="PTHR33116:SF86">
    <property type="entry name" value="REVERSE TRANSCRIPTASE DOMAIN-CONTAINING PROTEIN"/>
    <property type="match status" value="1"/>
</dbReference>
<sequence>MGCFKIPKTLIHDIESLLSSYWWGNQGQDKVHWVRWDKLCNNKREGELGFRDLHALNMAMLAKQEWRIITQPNSLLSRLMNARYFPNISFQLATTDTKCSNTWRSILAARYTLISGMRWQIGNEEFVHIWSDSWIPRDGNFKAFRGMRGSQASTTMVSLLYPVSKWWNEEQVREAFYDKDVEFILGIPVAQTDKHDQLIWNFSKSADRLAKSGLVD</sequence>
<organism evidence="1 2">
    <name type="scientific">Rehmannia glutinosa</name>
    <name type="common">Chinese foxglove</name>
    <dbReference type="NCBI Taxonomy" id="99300"/>
    <lineage>
        <taxon>Eukaryota</taxon>
        <taxon>Viridiplantae</taxon>
        <taxon>Streptophyta</taxon>
        <taxon>Embryophyta</taxon>
        <taxon>Tracheophyta</taxon>
        <taxon>Spermatophyta</taxon>
        <taxon>Magnoliopsida</taxon>
        <taxon>eudicotyledons</taxon>
        <taxon>Gunneridae</taxon>
        <taxon>Pentapetalae</taxon>
        <taxon>asterids</taxon>
        <taxon>lamiids</taxon>
        <taxon>Lamiales</taxon>
        <taxon>Orobanchaceae</taxon>
        <taxon>Rehmannieae</taxon>
        <taxon>Rehmannia</taxon>
    </lineage>
</organism>
<comment type="caution">
    <text evidence="1">The sequence shown here is derived from an EMBL/GenBank/DDBJ whole genome shotgun (WGS) entry which is preliminary data.</text>
</comment>
<dbReference type="Proteomes" id="UP001318860">
    <property type="component" value="Unassembled WGS sequence"/>
</dbReference>
<dbReference type="EMBL" id="JABTTQ020002882">
    <property type="protein sequence ID" value="KAK6121560.1"/>
    <property type="molecule type" value="Genomic_DNA"/>
</dbReference>
<protein>
    <submittedName>
        <fullName evidence="1">Uncharacterized protein</fullName>
    </submittedName>
</protein>
<keyword evidence="2" id="KW-1185">Reference proteome</keyword>